<proteinExistence type="inferred from homology"/>
<dbReference type="GO" id="GO:0003723">
    <property type="term" value="F:RNA binding"/>
    <property type="evidence" value="ECO:0007669"/>
    <property type="project" value="InterPro"/>
</dbReference>
<protein>
    <recommendedName>
        <fullName evidence="4">tRNA pseudouridine synthase A</fullName>
        <ecNumber evidence="4">5.4.99.12</ecNumber>
    </recommendedName>
    <alternativeName>
        <fullName evidence="4">tRNA pseudouridine(38-40) synthase</fullName>
    </alternativeName>
    <alternativeName>
        <fullName evidence="4">tRNA pseudouridylate synthase I</fullName>
    </alternativeName>
    <alternativeName>
        <fullName evidence="4">tRNA-uridine isomerase I</fullName>
    </alternativeName>
</protein>
<dbReference type="SUPFAM" id="SSF55120">
    <property type="entry name" value="Pseudouridine synthase"/>
    <property type="match status" value="1"/>
</dbReference>
<dbReference type="InterPro" id="IPR020103">
    <property type="entry name" value="PsdUridine_synth_cat_dom_sf"/>
</dbReference>
<comment type="caution">
    <text evidence="4">Lacks conserved residue(s) required for the propagation of feature annotation.</text>
</comment>
<dbReference type="Pfam" id="PF01416">
    <property type="entry name" value="PseudoU_synth_1"/>
    <property type="match status" value="2"/>
</dbReference>
<accession>A0A1Y6B243</accession>
<dbReference type="InterPro" id="IPR020094">
    <property type="entry name" value="TruA/RsuA/RluB/E/F_N"/>
</dbReference>
<dbReference type="HAMAP" id="MF_00171">
    <property type="entry name" value="TruA"/>
    <property type="match status" value="1"/>
</dbReference>
<evidence type="ECO:0000256" key="1">
    <source>
        <dbReference type="ARBA" id="ARBA00009375"/>
    </source>
</evidence>
<gene>
    <name evidence="4" type="primary">truA</name>
    <name evidence="9" type="ORF">SAMN06296036_10114</name>
</gene>
<reference evidence="10" key="1">
    <citation type="submission" date="2017-04" db="EMBL/GenBank/DDBJ databases">
        <authorList>
            <person name="Varghese N."/>
            <person name="Submissions S."/>
        </authorList>
    </citation>
    <scope>NUCLEOTIDE SEQUENCE [LARGE SCALE GENOMIC DNA]</scope>
    <source>
        <strain evidence="10">RKEM611</strain>
    </source>
</reference>
<evidence type="ECO:0000259" key="8">
    <source>
        <dbReference type="Pfam" id="PF01416"/>
    </source>
</evidence>
<dbReference type="InterPro" id="IPR001406">
    <property type="entry name" value="PsdUridine_synth_TruA"/>
</dbReference>
<dbReference type="STRING" id="1513793.SAMN06296036_10114"/>
<dbReference type="AlphaFoldDB" id="A0A1Y6B243"/>
<comment type="function">
    <text evidence="4">Formation of pseudouridine at positions 38, 39 and 40 in the anticodon stem and loop of transfer RNAs.</text>
</comment>
<comment type="subunit">
    <text evidence="4">Homodimer.</text>
</comment>
<dbReference type="InterPro" id="IPR020097">
    <property type="entry name" value="PsdUridine_synth_TruA_a/b_dom"/>
</dbReference>
<organism evidence="9 10">
    <name type="scientific">Pseudobacteriovorax antillogorgiicola</name>
    <dbReference type="NCBI Taxonomy" id="1513793"/>
    <lineage>
        <taxon>Bacteria</taxon>
        <taxon>Pseudomonadati</taxon>
        <taxon>Bdellovibrionota</taxon>
        <taxon>Oligoflexia</taxon>
        <taxon>Oligoflexales</taxon>
        <taxon>Pseudobacteriovoracaceae</taxon>
        <taxon>Pseudobacteriovorax</taxon>
    </lineage>
</organism>
<evidence type="ECO:0000256" key="3">
    <source>
        <dbReference type="ARBA" id="ARBA00023235"/>
    </source>
</evidence>
<dbReference type="PANTHER" id="PTHR11142:SF0">
    <property type="entry name" value="TRNA PSEUDOURIDINE SYNTHASE-LIKE 1"/>
    <property type="match status" value="1"/>
</dbReference>
<dbReference type="PANTHER" id="PTHR11142">
    <property type="entry name" value="PSEUDOURIDYLATE SYNTHASE"/>
    <property type="match status" value="1"/>
</dbReference>
<dbReference type="Proteomes" id="UP000192907">
    <property type="component" value="Unassembled WGS sequence"/>
</dbReference>
<dbReference type="RefSeq" id="WP_132314859.1">
    <property type="nucleotide sequence ID" value="NZ_FWZT01000001.1"/>
</dbReference>
<dbReference type="GO" id="GO:0160147">
    <property type="term" value="F:tRNA pseudouridine(38-40) synthase activity"/>
    <property type="evidence" value="ECO:0007669"/>
    <property type="project" value="UniProtKB-EC"/>
</dbReference>
<dbReference type="FunFam" id="3.30.70.580:FF:000001">
    <property type="entry name" value="tRNA pseudouridine synthase A"/>
    <property type="match status" value="1"/>
</dbReference>
<evidence type="ECO:0000256" key="2">
    <source>
        <dbReference type="ARBA" id="ARBA00022694"/>
    </source>
</evidence>
<feature type="active site" description="Nucleophile" evidence="4 5">
    <location>
        <position position="52"/>
    </location>
</feature>
<evidence type="ECO:0000256" key="5">
    <source>
        <dbReference type="PIRSR" id="PIRSR001430-1"/>
    </source>
</evidence>
<keyword evidence="2 4" id="KW-0819">tRNA processing</keyword>
<evidence type="ECO:0000256" key="6">
    <source>
        <dbReference type="PIRSR" id="PIRSR001430-2"/>
    </source>
</evidence>
<keyword evidence="3 4" id="KW-0413">Isomerase</keyword>
<sequence length="265" mass="29643">MTQYRLELAYVGTPFHGWQSQPSGNSIQDHLEKCLGVFLREDVTVIGSSRTDSGVHAEQQVATFRSKADFNTHRLLKGVNAMLPNEVSVQAIQAVDPNFHPILSATAKLYRYRIWTHPVPSPFLREFSWHVHNLNDDLLRRAAQDFIGEHNFKSFCATDSSAKTFVRRVLDIHFESHPRCLEIYVLGEGFLKQMVRNMVGTLVEIGLGKLPADAIPAIVGAQDRKAAGRTAPAAGLSLVKVFYDQPPEKVDLGFLCEESLGFRLI</sequence>
<feature type="domain" description="Pseudouridine synthase I TruA alpha/beta" evidence="8">
    <location>
        <begin position="9"/>
        <end position="100"/>
    </location>
</feature>
<evidence type="ECO:0000256" key="7">
    <source>
        <dbReference type="RuleBase" id="RU003792"/>
    </source>
</evidence>
<keyword evidence="10" id="KW-1185">Reference proteome</keyword>
<dbReference type="EC" id="5.4.99.12" evidence="4"/>
<dbReference type="OrthoDB" id="5289957at2"/>
<name>A0A1Y6B243_9BACT</name>
<evidence type="ECO:0000313" key="10">
    <source>
        <dbReference type="Proteomes" id="UP000192907"/>
    </source>
</evidence>
<dbReference type="Gene3D" id="3.30.70.580">
    <property type="entry name" value="Pseudouridine synthase I, catalytic domain, N-terminal subdomain"/>
    <property type="match status" value="1"/>
</dbReference>
<comment type="similarity">
    <text evidence="1 4 7">Belongs to the tRNA pseudouridine synthase TruA family.</text>
</comment>
<dbReference type="Gene3D" id="3.30.70.660">
    <property type="entry name" value="Pseudouridine synthase I, catalytic domain, C-terminal subdomain"/>
    <property type="match status" value="1"/>
</dbReference>
<dbReference type="EMBL" id="FWZT01000001">
    <property type="protein sequence ID" value="SME87743.1"/>
    <property type="molecule type" value="Genomic_DNA"/>
</dbReference>
<feature type="binding site" evidence="4 6">
    <location>
        <position position="110"/>
    </location>
    <ligand>
        <name>substrate</name>
    </ligand>
</feature>
<comment type="catalytic activity">
    <reaction evidence="4 7">
        <text>uridine(38/39/40) in tRNA = pseudouridine(38/39/40) in tRNA</text>
        <dbReference type="Rhea" id="RHEA:22376"/>
        <dbReference type="Rhea" id="RHEA-COMP:10085"/>
        <dbReference type="Rhea" id="RHEA-COMP:10087"/>
        <dbReference type="ChEBI" id="CHEBI:65314"/>
        <dbReference type="ChEBI" id="CHEBI:65315"/>
        <dbReference type="EC" id="5.4.99.12"/>
    </reaction>
</comment>
<dbReference type="GO" id="GO:0031119">
    <property type="term" value="P:tRNA pseudouridine synthesis"/>
    <property type="evidence" value="ECO:0007669"/>
    <property type="project" value="UniProtKB-UniRule"/>
</dbReference>
<dbReference type="NCBIfam" id="TIGR00071">
    <property type="entry name" value="hisT_truA"/>
    <property type="match status" value="1"/>
</dbReference>
<dbReference type="CDD" id="cd02570">
    <property type="entry name" value="PseudoU_synth_EcTruA"/>
    <property type="match status" value="1"/>
</dbReference>
<dbReference type="InterPro" id="IPR020095">
    <property type="entry name" value="PsdUridine_synth_TruA_C"/>
</dbReference>
<evidence type="ECO:0000256" key="4">
    <source>
        <dbReference type="HAMAP-Rule" id="MF_00171"/>
    </source>
</evidence>
<evidence type="ECO:0000313" key="9">
    <source>
        <dbReference type="EMBL" id="SME87743.1"/>
    </source>
</evidence>
<dbReference type="PIRSF" id="PIRSF001430">
    <property type="entry name" value="tRNA_psdUrid_synth"/>
    <property type="match status" value="1"/>
</dbReference>
<feature type="domain" description="Pseudouridine synthase I TruA alpha/beta" evidence="8">
    <location>
        <begin position="142"/>
        <end position="244"/>
    </location>
</feature>